<dbReference type="SUPFAM" id="SSF48317">
    <property type="entry name" value="Acid phosphatase/Vanadium-dependent haloperoxidase"/>
    <property type="match status" value="1"/>
</dbReference>
<evidence type="ECO:0000256" key="4">
    <source>
        <dbReference type="ARBA" id="ARBA00022989"/>
    </source>
</evidence>
<sequence length="141" mass="15262">MIDAGADLDTCRESHVGGHRIAHLARRSACARLRGRAPGVADRPNGRDDRSFPSRHTAASFAAAQYLQTRGGWEYGLPAYAAAALVGYSRVRAHEHYWKDVAAGAGIGIASGYFFTDPRERTRVSVIAGPKAAHLQLTAFW</sequence>
<keyword evidence="5" id="KW-0472">Membrane</keyword>
<comment type="caution">
    <text evidence="7">The sequence shown here is derived from an EMBL/GenBank/DDBJ whole genome shotgun (WGS) entry which is preliminary data.</text>
</comment>
<dbReference type="InterPro" id="IPR036938">
    <property type="entry name" value="PAP2/HPO_sf"/>
</dbReference>
<evidence type="ECO:0000256" key="1">
    <source>
        <dbReference type="ARBA" id="ARBA00004141"/>
    </source>
</evidence>
<dbReference type="Pfam" id="PF01569">
    <property type="entry name" value="PAP2"/>
    <property type="match status" value="1"/>
</dbReference>
<dbReference type="PANTHER" id="PTHR10165">
    <property type="entry name" value="LIPID PHOSPHATE PHOSPHATASE"/>
    <property type="match status" value="1"/>
</dbReference>
<evidence type="ECO:0000256" key="5">
    <source>
        <dbReference type="ARBA" id="ARBA00023136"/>
    </source>
</evidence>
<comment type="subcellular location">
    <subcellularLocation>
        <location evidence="1">Membrane</location>
        <topology evidence="1">Multi-pass membrane protein</topology>
    </subcellularLocation>
</comment>
<evidence type="ECO:0000313" key="8">
    <source>
        <dbReference type="Proteomes" id="UP000623795"/>
    </source>
</evidence>
<comment type="similarity">
    <text evidence="2">Belongs to the PA-phosphatase related phosphoesterase family.</text>
</comment>
<gene>
    <name evidence="7" type="ORF">GPA22_21195</name>
</gene>
<dbReference type="InterPro" id="IPR000326">
    <property type="entry name" value="PAP2/HPO"/>
</dbReference>
<dbReference type="InterPro" id="IPR043216">
    <property type="entry name" value="PAP-like"/>
</dbReference>
<dbReference type="SMART" id="SM00014">
    <property type="entry name" value="acidPPc"/>
    <property type="match status" value="1"/>
</dbReference>
<protein>
    <submittedName>
        <fullName evidence="7">Phosphatase PAP2 family protein</fullName>
    </submittedName>
</protein>
<dbReference type="Proteomes" id="UP000623795">
    <property type="component" value="Unassembled WGS sequence"/>
</dbReference>
<organism evidence="7 8">
    <name type="scientific">Aromatoleum toluvorans</name>
    <dbReference type="NCBI Taxonomy" id="92002"/>
    <lineage>
        <taxon>Bacteria</taxon>
        <taxon>Pseudomonadati</taxon>
        <taxon>Pseudomonadota</taxon>
        <taxon>Betaproteobacteria</taxon>
        <taxon>Rhodocyclales</taxon>
        <taxon>Rhodocyclaceae</taxon>
        <taxon>Aromatoleum</taxon>
    </lineage>
</organism>
<keyword evidence="4" id="KW-1133">Transmembrane helix</keyword>
<proteinExistence type="inferred from homology"/>
<evidence type="ECO:0000313" key="7">
    <source>
        <dbReference type="EMBL" id="NMG46240.1"/>
    </source>
</evidence>
<keyword evidence="8" id="KW-1185">Reference proteome</keyword>
<keyword evidence="3" id="KW-0812">Transmembrane</keyword>
<dbReference type="Gene3D" id="1.20.144.10">
    <property type="entry name" value="Phosphatidic acid phosphatase type 2/haloperoxidase"/>
    <property type="match status" value="1"/>
</dbReference>
<feature type="domain" description="Phosphatidic acid phosphatase type 2/haloperoxidase" evidence="6">
    <location>
        <begin position="16"/>
        <end position="116"/>
    </location>
</feature>
<evidence type="ECO:0000256" key="3">
    <source>
        <dbReference type="ARBA" id="ARBA00022692"/>
    </source>
</evidence>
<evidence type="ECO:0000256" key="2">
    <source>
        <dbReference type="ARBA" id="ARBA00008816"/>
    </source>
</evidence>
<reference evidence="7 8" key="1">
    <citation type="submission" date="2019-12" db="EMBL/GenBank/DDBJ databases">
        <title>Comparative genomics gives insights into the taxonomy of the Azoarcus-Aromatoleum group and reveals separate origins of nif in the plant-associated Azoarcus and non-plant-associated Aromatoleum sub-groups.</title>
        <authorList>
            <person name="Lafos M."/>
            <person name="Maluk M."/>
            <person name="Batista M."/>
            <person name="Junghare M."/>
            <person name="Carmona M."/>
            <person name="Faoro H."/>
            <person name="Cruz L.M."/>
            <person name="Battistoni F."/>
            <person name="De Souza E."/>
            <person name="Pedrosa F."/>
            <person name="Chen W.-M."/>
            <person name="Poole P.S."/>
            <person name="Dixon R.A."/>
            <person name="James E.K."/>
        </authorList>
    </citation>
    <scope>NUCLEOTIDE SEQUENCE [LARGE SCALE GENOMIC DNA]</scope>
    <source>
        <strain evidence="7 8">Td21</strain>
    </source>
</reference>
<evidence type="ECO:0000259" key="6">
    <source>
        <dbReference type="SMART" id="SM00014"/>
    </source>
</evidence>
<name>A0ABX1Q496_9RHOO</name>
<dbReference type="EMBL" id="WTVN01000056">
    <property type="protein sequence ID" value="NMG46240.1"/>
    <property type="molecule type" value="Genomic_DNA"/>
</dbReference>
<accession>A0ABX1Q496</accession>
<dbReference type="PANTHER" id="PTHR10165:SF35">
    <property type="entry name" value="RE23632P"/>
    <property type="match status" value="1"/>
</dbReference>